<evidence type="ECO:0000313" key="7">
    <source>
        <dbReference type="Proteomes" id="UP001610063"/>
    </source>
</evidence>
<dbReference type="InterPro" id="IPR005084">
    <property type="entry name" value="CBM6"/>
</dbReference>
<keyword evidence="7" id="KW-1185">Reference proteome</keyword>
<dbReference type="Gene3D" id="2.80.10.50">
    <property type="match status" value="1"/>
</dbReference>
<accession>A0ABW7NE06</accession>
<feature type="domain" description="CBM6" evidence="5">
    <location>
        <begin position="479"/>
        <end position="600"/>
    </location>
</feature>
<dbReference type="Pfam" id="PF00150">
    <property type="entry name" value="Cellulase"/>
    <property type="match status" value="1"/>
</dbReference>
<keyword evidence="1" id="KW-0732">Signal</keyword>
<keyword evidence="4" id="KW-0472">Membrane</keyword>
<keyword evidence="4" id="KW-1133">Transmembrane helix</keyword>
<dbReference type="InterPro" id="IPR008979">
    <property type="entry name" value="Galactose-bd-like_sf"/>
</dbReference>
<evidence type="ECO:0000259" key="5">
    <source>
        <dbReference type="PROSITE" id="PS51175"/>
    </source>
</evidence>
<dbReference type="InterPro" id="IPR008999">
    <property type="entry name" value="Actin-crosslinking"/>
</dbReference>
<feature type="transmembrane region" description="Helical" evidence="4">
    <location>
        <begin position="21"/>
        <end position="41"/>
    </location>
</feature>
<evidence type="ECO:0000256" key="4">
    <source>
        <dbReference type="SAM" id="Phobius"/>
    </source>
</evidence>
<dbReference type="InterPro" id="IPR017853">
    <property type="entry name" value="GH"/>
</dbReference>
<dbReference type="InterPro" id="IPR001547">
    <property type="entry name" value="Glyco_hydro_5"/>
</dbReference>
<dbReference type="Proteomes" id="UP001610063">
    <property type="component" value="Unassembled WGS sequence"/>
</dbReference>
<gene>
    <name evidence="6" type="ORF">ACHKAR_16205</name>
</gene>
<evidence type="ECO:0000256" key="1">
    <source>
        <dbReference type="ARBA" id="ARBA00022729"/>
    </source>
</evidence>
<evidence type="ECO:0000256" key="3">
    <source>
        <dbReference type="ARBA" id="ARBA00023295"/>
    </source>
</evidence>
<dbReference type="EMBL" id="JBIPKE010000019">
    <property type="protein sequence ID" value="MFH6984999.1"/>
    <property type="molecule type" value="Genomic_DNA"/>
</dbReference>
<evidence type="ECO:0000313" key="6">
    <source>
        <dbReference type="EMBL" id="MFH6984999.1"/>
    </source>
</evidence>
<dbReference type="InterPro" id="IPR026444">
    <property type="entry name" value="Secre_tail"/>
</dbReference>
<dbReference type="PROSITE" id="PS51175">
    <property type="entry name" value="CBM6"/>
    <property type="match status" value="1"/>
</dbReference>
<dbReference type="RefSeq" id="WP_395418452.1">
    <property type="nucleotide sequence ID" value="NZ_JBIPKE010000019.1"/>
</dbReference>
<reference evidence="6 7" key="1">
    <citation type="journal article" date="2013" name="Int. J. Syst. Evol. Microbiol.">
        <title>Marinoscillum luteum sp. nov., isolated from marine sediment.</title>
        <authorList>
            <person name="Cha I.T."/>
            <person name="Park S.J."/>
            <person name="Kim S.J."/>
            <person name="Kim J.G."/>
            <person name="Jung M.Y."/>
            <person name="Shin K.S."/>
            <person name="Kwon K.K."/>
            <person name="Yang S.H."/>
            <person name="Seo Y.S."/>
            <person name="Rhee S.K."/>
        </authorList>
    </citation>
    <scope>NUCLEOTIDE SEQUENCE [LARGE SCALE GENOMIC DNA]</scope>
    <source>
        <strain evidence="6 7">KCTC 23939</strain>
    </source>
</reference>
<dbReference type="NCBIfam" id="TIGR04183">
    <property type="entry name" value="Por_Secre_tail"/>
    <property type="match status" value="1"/>
</dbReference>
<dbReference type="Pfam" id="PF18962">
    <property type="entry name" value="Por_Secre_tail"/>
    <property type="match status" value="1"/>
</dbReference>
<protein>
    <submittedName>
        <fullName evidence="6">Carbohydrate-binding protein</fullName>
    </submittedName>
</protein>
<sequence length="829" mass="90764">MKYISNLPNEKRGSIPEGIGLRKLGFLIIAILMIITQSSVFGQSCWLEASGTQIVNAETNQPVILRAVGLGNWALQEGYMLNPQGCTGCPGTQWQMKLQYLNEGQSMAQVEAFYQSWRDNFITKADIDYIASLGFNSVRLPMHYELFLSSAQRAVRNNVITDLNFGHDTYKNSLQSWHDNDQLFNDPNLEGYRVIDNLLSWCADNGMYVILDLHAAPGGQGSDKNIADVFHDNNLWQFPVFQDVTNRLWDRISARYINEPRIAFYDLINEPNNVPGGGQAIHALLQRLITTIRDNGDNHMIMVEGNGWGNNYDYLEPFTFSPNWGLVYNAHRYWIDPADDWVSDSNPNQINRMANLVAFRNNHQVPVWIGETGENTNEWLSQNIDKLDQEGIGWCHWTYKRHDVGANAALMRIGGSYPTDGASAMAGVLESIKFQNCIPNTNTIAAVTQDLPAPWTSGCTGGSTPPPGGCTGSFQSISAAIQAEAYCDMSGIQTETTSDTGGGQNVGWTDAGDWLGYRVDIPTSGDYTVEYRVASQNGGGSLQLEELGGGASYGTKAVSATGGWQTWQTISHTVTLPAGQQELGLSILVGGFNLNWFKITPVANGAPTGQTIWLRGSNNQYVSSENGQNPMMCNRGSVGGWEQFTVVGLPDGKVALRGTNNLYVSSMNGAAAMLCDRPSVGGWEAFEWVSLGGNAVALKGFNGQYVSSENGASGMMCNRATIGGWETFTWGSVSGSRMAEESNGLEALEESFLIYPNPAVDLFKIDLRNLDFHQGVMKVTDLSGKVILTEELVKEVTEIGLSPGMKAGVYVITVESGDQKISRRMLIER</sequence>
<dbReference type="SUPFAM" id="SSF49785">
    <property type="entry name" value="Galactose-binding domain-like"/>
    <property type="match status" value="1"/>
</dbReference>
<comment type="caution">
    <text evidence="6">The sequence shown here is derived from an EMBL/GenBank/DDBJ whole genome shotgun (WGS) entry which is preliminary data.</text>
</comment>
<dbReference type="InterPro" id="IPR050386">
    <property type="entry name" value="Glycosyl_hydrolase_5"/>
</dbReference>
<dbReference type="SUPFAM" id="SSF50405">
    <property type="entry name" value="Actin-crosslinking proteins"/>
    <property type="match status" value="1"/>
</dbReference>
<dbReference type="SMART" id="SM00606">
    <property type="entry name" value="CBD_IV"/>
    <property type="match status" value="1"/>
</dbReference>
<keyword evidence="4" id="KW-0812">Transmembrane</keyword>
<keyword evidence="2" id="KW-0378">Hydrolase</keyword>
<dbReference type="CDD" id="cd23342">
    <property type="entry name" value="beta-trefoil_FSCN_ZgPorA-like"/>
    <property type="match status" value="1"/>
</dbReference>
<name>A0ABW7NE06_9BACT</name>
<dbReference type="Gene3D" id="2.60.120.260">
    <property type="entry name" value="Galactose-binding domain-like"/>
    <property type="match status" value="1"/>
</dbReference>
<dbReference type="PANTHER" id="PTHR31297">
    <property type="entry name" value="GLUCAN ENDO-1,6-BETA-GLUCOSIDASE B"/>
    <property type="match status" value="1"/>
</dbReference>
<dbReference type="InterPro" id="IPR006584">
    <property type="entry name" value="Cellulose-bd_IV"/>
</dbReference>
<dbReference type="Gene3D" id="3.20.20.80">
    <property type="entry name" value="Glycosidases"/>
    <property type="match status" value="1"/>
</dbReference>
<dbReference type="CDD" id="cd04080">
    <property type="entry name" value="CBM6_cellulase-like"/>
    <property type="match status" value="1"/>
</dbReference>
<dbReference type="SUPFAM" id="SSF51445">
    <property type="entry name" value="(Trans)glycosidases"/>
    <property type="match status" value="1"/>
</dbReference>
<proteinExistence type="predicted"/>
<keyword evidence="3" id="KW-0326">Glycosidase</keyword>
<organism evidence="6 7">
    <name type="scientific">Marinoscillum luteum</name>
    <dbReference type="NCBI Taxonomy" id="861051"/>
    <lineage>
        <taxon>Bacteria</taxon>
        <taxon>Pseudomonadati</taxon>
        <taxon>Bacteroidota</taxon>
        <taxon>Cytophagia</taxon>
        <taxon>Cytophagales</taxon>
        <taxon>Reichenbachiellaceae</taxon>
        <taxon>Marinoscillum</taxon>
    </lineage>
</organism>
<dbReference type="PANTHER" id="PTHR31297:SF13">
    <property type="entry name" value="PUTATIVE-RELATED"/>
    <property type="match status" value="1"/>
</dbReference>
<dbReference type="Pfam" id="PF03422">
    <property type="entry name" value="CBM_6"/>
    <property type="match status" value="1"/>
</dbReference>
<evidence type="ECO:0000256" key="2">
    <source>
        <dbReference type="ARBA" id="ARBA00022801"/>
    </source>
</evidence>